<dbReference type="InterPro" id="IPR036582">
    <property type="entry name" value="Mao_N_sf"/>
</dbReference>
<dbReference type="InterPro" id="IPR029070">
    <property type="entry name" value="Chitinase_insertion_sf"/>
</dbReference>
<dbReference type="SUPFAM" id="SSF55383">
    <property type="entry name" value="Copper amine oxidase, domain N"/>
    <property type="match status" value="1"/>
</dbReference>
<dbReference type="GO" id="GO:0008061">
    <property type="term" value="F:chitin binding"/>
    <property type="evidence" value="ECO:0007669"/>
    <property type="project" value="InterPro"/>
</dbReference>
<dbReference type="PROSITE" id="PS51910">
    <property type="entry name" value="GH18_2"/>
    <property type="match status" value="1"/>
</dbReference>
<dbReference type="Pfam" id="PF08239">
    <property type="entry name" value="SH3_3"/>
    <property type="match status" value="1"/>
</dbReference>
<keyword evidence="1" id="KW-0472">Membrane</keyword>
<dbReference type="InterPro" id="IPR017853">
    <property type="entry name" value="GH"/>
</dbReference>
<dbReference type="OrthoDB" id="9775889at2"/>
<name>A0A559JMG1_9BACL</name>
<sequence length="581" mass="66686">MESMMEAAGRSGRTKRRKWPWLMLTLAVICGALLGAYYYIVYMPNTKHVQPDFSGKKKPVFYQGGMLEDQALGQKESLKLSFDTVKERIDPSLIYEQSSESTIITTQDKVVRLRTSELTGMLNEKPFNLKFPLEKSDNRLYLPIDPLKELYGVELRESEETGAVFLFKEGETVEWYKTVSFPDKPDKMIPMRSDPTIKAPIYADLKQGDSVMVWKDTGEWLRVQLPNGYLGYVLKSQLMQDHQETIPKQGPRPPFVPKQPVTGKINMTWEQIVTKGPDTSKIPAMPGLDIVSPTWFQLEDGEGTIKNIADPAYVKWAHTNGYQVWALFSNGFEPKRTTEALSTYDKRMKMIKQLLSFAQMYSLQGINIDFENVSVKDKQNLVQFVREMTPFLHEQGLIVSMDVTPKSSSESWSMFYDRKALSDALDYLMLMAYDEYWASSPKAGSVASLPWVEKSVVDLLKEDKIPPNKLVLGIPFYTRVWTEEQKDGKTQVSSRAVFMDMPQRVIKEQKLTPVFSPETGQNYVEYKEDGKLNKIWIEDETSVKARMALVRKYNLAGVASWRRGYESPEAWNWIRSLLETP</sequence>
<dbReference type="PANTHER" id="PTHR46066">
    <property type="entry name" value="CHITINASE DOMAIN-CONTAINING PROTEIN 1 FAMILY MEMBER"/>
    <property type="match status" value="1"/>
</dbReference>
<dbReference type="SMART" id="SM00636">
    <property type="entry name" value="Glyco_18"/>
    <property type="match status" value="1"/>
</dbReference>
<dbReference type="Pfam" id="PF00704">
    <property type="entry name" value="Glyco_hydro_18"/>
    <property type="match status" value="1"/>
</dbReference>
<dbReference type="SUPFAM" id="SSF51445">
    <property type="entry name" value="(Trans)glycosidases"/>
    <property type="match status" value="1"/>
</dbReference>
<dbReference type="PANTHER" id="PTHR46066:SF2">
    <property type="entry name" value="CHITINASE DOMAIN-CONTAINING PROTEIN 1"/>
    <property type="match status" value="1"/>
</dbReference>
<comment type="caution">
    <text evidence="3">The sequence shown here is derived from an EMBL/GenBank/DDBJ whole genome shotgun (WGS) entry which is preliminary data.</text>
</comment>
<dbReference type="EMBL" id="VNJI01000071">
    <property type="protein sequence ID" value="TVY01062.1"/>
    <property type="molecule type" value="Genomic_DNA"/>
</dbReference>
<evidence type="ECO:0000313" key="4">
    <source>
        <dbReference type="Proteomes" id="UP000317036"/>
    </source>
</evidence>
<organism evidence="3 4">
    <name type="scientific">Paenibacillus cremeus</name>
    <dbReference type="NCBI Taxonomy" id="2163881"/>
    <lineage>
        <taxon>Bacteria</taxon>
        <taxon>Bacillati</taxon>
        <taxon>Bacillota</taxon>
        <taxon>Bacilli</taxon>
        <taxon>Bacillales</taxon>
        <taxon>Paenibacillaceae</taxon>
        <taxon>Paenibacillus</taxon>
    </lineage>
</organism>
<evidence type="ECO:0000259" key="2">
    <source>
        <dbReference type="PROSITE" id="PS51910"/>
    </source>
</evidence>
<dbReference type="RefSeq" id="WP_144854482.1">
    <property type="nucleotide sequence ID" value="NZ_VNJI01000071.1"/>
</dbReference>
<keyword evidence="1" id="KW-0812">Transmembrane</keyword>
<evidence type="ECO:0000256" key="1">
    <source>
        <dbReference type="SAM" id="Phobius"/>
    </source>
</evidence>
<dbReference type="Gene3D" id="3.20.20.80">
    <property type="entry name" value="Glycosidases"/>
    <property type="match status" value="1"/>
</dbReference>
<gene>
    <name evidence="3" type="ORF">FPZ49_32670</name>
</gene>
<proteinExistence type="predicted"/>
<dbReference type="AlphaFoldDB" id="A0A559JMG1"/>
<keyword evidence="4" id="KW-1185">Reference proteome</keyword>
<dbReference type="Proteomes" id="UP000317036">
    <property type="component" value="Unassembled WGS sequence"/>
</dbReference>
<reference evidence="3 4" key="1">
    <citation type="submission" date="2019-07" db="EMBL/GenBank/DDBJ databases">
        <authorList>
            <person name="Kim J."/>
        </authorList>
    </citation>
    <scope>NUCLEOTIDE SEQUENCE [LARGE SCALE GENOMIC DNA]</scope>
    <source>
        <strain evidence="3 4">JC52</strain>
    </source>
</reference>
<evidence type="ECO:0000313" key="3">
    <source>
        <dbReference type="EMBL" id="TVY01062.1"/>
    </source>
</evidence>
<dbReference type="GO" id="GO:0005975">
    <property type="term" value="P:carbohydrate metabolic process"/>
    <property type="evidence" value="ECO:0007669"/>
    <property type="project" value="InterPro"/>
</dbReference>
<dbReference type="InterPro" id="IPR003646">
    <property type="entry name" value="SH3-like_bac-type"/>
</dbReference>
<dbReference type="InterPro" id="IPR011583">
    <property type="entry name" value="Chitinase_II/V-like_cat"/>
</dbReference>
<protein>
    <submittedName>
        <fullName evidence="3">SH3 domain-containing protein</fullName>
    </submittedName>
</protein>
<dbReference type="InterPro" id="IPR001223">
    <property type="entry name" value="Glyco_hydro18_cat"/>
</dbReference>
<dbReference type="Gene3D" id="3.10.50.10">
    <property type="match status" value="1"/>
</dbReference>
<dbReference type="Gene3D" id="2.30.30.40">
    <property type="entry name" value="SH3 Domains"/>
    <property type="match status" value="1"/>
</dbReference>
<feature type="transmembrane region" description="Helical" evidence="1">
    <location>
        <begin position="21"/>
        <end position="40"/>
    </location>
</feature>
<keyword evidence="1" id="KW-1133">Transmembrane helix</keyword>
<accession>A0A559JMG1</accession>
<feature type="domain" description="GH18" evidence="2">
    <location>
        <begin position="263"/>
        <end position="581"/>
    </location>
</feature>